<evidence type="ECO:0000313" key="7">
    <source>
        <dbReference type="Proteomes" id="UP000256345"/>
    </source>
</evidence>
<reference evidence="4 6" key="1">
    <citation type="submission" date="2015-05" db="EMBL/GenBank/DDBJ databases">
        <title>Genome assembly of Archangium gephyra DSM 2261.</title>
        <authorList>
            <person name="Sharma G."/>
            <person name="Subramanian S."/>
        </authorList>
    </citation>
    <scope>NUCLEOTIDE SEQUENCE [LARGE SCALE GENOMIC DNA]</scope>
    <source>
        <strain evidence="4 6">DSM 2261</strain>
    </source>
</reference>
<dbReference type="InterPro" id="IPR006652">
    <property type="entry name" value="Kelch_1"/>
</dbReference>
<dbReference type="SMART" id="SM00612">
    <property type="entry name" value="Kelch"/>
    <property type="match status" value="5"/>
</dbReference>
<name>A0AAC8Q281_9BACT</name>
<evidence type="ECO:0000256" key="2">
    <source>
        <dbReference type="ARBA" id="ARBA00022737"/>
    </source>
</evidence>
<dbReference type="Proteomes" id="UP000256345">
    <property type="component" value="Unassembled WGS sequence"/>
</dbReference>
<gene>
    <name evidence="4" type="ORF">AA314_01142</name>
    <name evidence="5" type="ORF">ATI61_109285</name>
</gene>
<keyword evidence="7" id="KW-1185">Reference proteome</keyword>
<evidence type="ECO:0000313" key="6">
    <source>
        <dbReference type="Proteomes" id="UP000035579"/>
    </source>
</evidence>
<evidence type="ECO:0000256" key="1">
    <source>
        <dbReference type="ARBA" id="ARBA00022441"/>
    </source>
</evidence>
<dbReference type="PANTHER" id="PTHR46344">
    <property type="entry name" value="OS02G0202900 PROTEIN"/>
    <property type="match status" value="1"/>
</dbReference>
<dbReference type="RefSeq" id="WP_053066119.1">
    <property type="nucleotide sequence ID" value="NZ_CP011509.1"/>
</dbReference>
<dbReference type="EMBL" id="CP011509">
    <property type="protein sequence ID" value="AKI99515.1"/>
    <property type="molecule type" value="Genomic_DNA"/>
</dbReference>
<dbReference type="PANTHER" id="PTHR46344:SF27">
    <property type="entry name" value="KELCH REPEAT SUPERFAMILY PROTEIN"/>
    <property type="match status" value="1"/>
</dbReference>
<dbReference type="Proteomes" id="UP000035579">
    <property type="component" value="Chromosome"/>
</dbReference>
<feature type="region of interest" description="Disordered" evidence="3">
    <location>
        <begin position="221"/>
        <end position="255"/>
    </location>
</feature>
<organism evidence="4 6">
    <name type="scientific">Archangium gephyra</name>
    <dbReference type="NCBI Taxonomy" id="48"/>
    <lineage>
        <taxon>Bacteria</taxon>
        <taxon>Pseudomonadati</taxon>
        <taxon>Myxococcota</taxon>
        <taxon>Myxococcia</taxon>
        <taxon>Myxococcales</taxon>
        <taxon>Cystobacterineae</taxon>
        <taxon>Archangiaceae</taxon>
        <taxon>Archangium</taxon>
    </lineage>
</organism>
<dbReference type="SUPFAM" id="SSF117281">
    <property type="entry name" value="Kelch motif"/>
    <property type="match status" value="2"/>
</dbReference>
<dbReference type="Gene3D" id="2.130.10.80">
    <property type="entry name" value="Galactose oxidase/kelch, beta-propeller"/>
    <property type="match status" value="4"/>
</dbReference>
<proteinExistence type="predicted"/>
<reference evidence="5 7" key="2">
    <citation type="submission" date="2018-08" db="EMBL/GenBank/DDBJ databases">
        <title>Genomic Encyclopedia of Archaeal and Bacterial Type Strains, Phase II (KMG-II): from individual species to whole genera.</title>
        <authorList>
            <person name="Goeker M."/>
        </authorList>
    </citation>
    <scope>NUCLEOTIDE SEQUENCE [LARGE SCALE GENOMIC DNA]</scope>
    <source>
        <strain evidence="5 7">DSM 2261</strain>
    </source>
</reference>
<evidence type="ECO:0000313" key="4">
    <source>
        <dbReference type="EMBL" id="AKI99515.1"/>
    </source>
</evidence>
<dbReference type="AlphaFoldDB" id="A0AAC8Q281"/>
<evidence type="ECO:0000256" key="3">
    <source>
        <dbReference type="SAM" id="MobiDB-lite"/>
    </source>
</evidence>
<sequence length="954" mass="99378">MHMSLIDGLGLAGHSHAPRWAALLLLLGLVACKTPPEEHAPSGPSLYLELASLNGETVSKASVRLSSGEEQQVTAQGTVLLDNLAVGRQLLQVRAEGFSQTVLAFDMAQDIRAGARLQLLPLGTPTTFDASEGTKRDVGGVQLTVPAGALRDAQGNPIQGAVEAYLSVLDLDNGELLAAPGVLEGIPGPGAEPVGLESLGMVSLVFLQKGQVIPFARGTHIGGNVPGRPGSAGSPVGRPGTRRSALSSPSTHPPAPIWRLEAESGRWVPTGDVALVTGSRWEATLNNAPALFNVALPFWWRSPEAYPDNPLQPPEPRWVGTVCLEVKVEDEKGQPVAGRMVVAQGVGYTGLTRAMTDADGRVRLEVMKDQHVDVDAGEQAMRVSTDKDAGTCSGKGAPPQTVTLTVAAPLCTPGAAQDCAHSGPTQGICQAARRTCDARGSAWSVCAGEVGPQKERCDTAEDDDCDGTVNESCERLCQPGETRTCDGLEDIHGVGLCLAGTETCVAGGTAWSDCEGRVLPAHEDYSWPEDEDCDGLVGLCLPGETRRCAYSGPAGTENVGICHAATQTCDDTGSGWGSCTGEVTPRTESCTSALDEDCDGLRNEEPCEWVTTASMGTARSHHAAVVLRNGHVLVMGGSNSSGQPLETAEVYDPVSATWRTVGDMSSKRMHLGAVLLNDGRVLAVGGWNGTSLANTAELYDPLTQTWTRVKEMNSGRNFHTVTRLSNGKVLVTGGNGPSGKLATAEVYDPGLDTWTVTSSAMSKERTSHSATLLNDGRVLVTGGHDSSSTRLKLTDVYDPVHDTWTPVSSMNEARTSHSAIGLSTGHVLVMGGAGDGSDHVLPAEVYDPLKGWMAAGALTTKRDELGAVLLGNGHVLITGGDTGSTATATAEEYEPVGKTWTSAPTLNAVRTGHAMVLLHTGEVLVIGGSNPGSGSTLDSAEVYNPLPAARLATP</sequence>
<keyword evidence="2" id="KW-0677">Repeat</keyword>
<dbReference type="InterPro" id="IPR015915">
    <property type="entry name" value="Kelch-typ_b-propeller"/>
</dbReference>
<evidence type="ECO:0000313" key="5">
    <source>
        <dbReference type="EMBL" id="REG27943.1"/>
    </source>
</evidence>
<protein>
    <submittedName>
        <fullName evidence="4">Branched-chain amino acid ABC transporter, amino acid-binding protein</fullName>
    </submittedName>
    <submittedName>
        <fullName evidence="5">N-acetylneuraminic acid mutarotase</fullName>
    </submittedName>
</protein>
<keyword evidence="1" id="KW-0880">Kelch repeat</keyword>
<dbReference type="InterPro" id="IPR037293">
    <property type="entry name" value="Gal_Oxidase_central_sf"/>
</dbReference>
<dbReference type="Pfam" id="PF01344">
    <property type="entry name" value="Kelch_1"/>
    <property type="match status" value="4"/>
</dbReference>
<dbReference type="KEGG" id="age:AA314_01142"/>
<accession>A0AAC8Q281</accession>
<dbReference type="EMBL" id="QUMU01000009">
    <property type="protein sequence ID" value="REG27943.1"/>
    <property type="molecule type" value="Genomic_DNA"/>
</dbReference>